<dbReference type="PANTHER" id="PTHR34477:SF5">
    <property type="entry name" value="BSL5627 PROTEIN"/>
    <property type="match status" value="1"/>
</dbReference>
<evidence type="ECO:0000313" key="4">
    <source>
        <dbReference type="Proteomes" id="UP000505355"/>
    </source>
</evidence>
<dbReference type="EMBL" id="CP054139">
    <property type="protein sequence ID" value="QKJ29057.1"/>
    <property type="molecule type" value="Genomic_DNA"/>
</dbReference>
<dbReference type="InterPro" id="IPR000305">
    <property type="entry name" value="GIY-YIG_endonuc"/>
</dbReference>
<organism evidence="3 4">
    <name type="scientific">Mucilaginibacter mali</name>
    <dbReference type="NCBI Taxonomy" id="2740462"/>
    <lineage>
        <taxon>Bacteria</taxon>
        <taxon>Pseudomonadati</taxon>
        <taxon>Bacteroidota</taxon>
        <taxon>Sphingobacteriia</taxon>
        <taxon>Sphingobacteriales</taxon>
        <taxon>Sphingobacteriaceae</taxon>
        <taxon>Mucilaginibacter</taxon>
    </lineage>
</organism>
<evidence type="ECO:0000313" key="3">
    <source>
        <dbReference type="EMBL" id="QKJ29057.1"/>
    </source>
</evidence>
<dbReference type="KEGG" id="mmab:HQ865_04580"/>
<dbReference type="InterPro" id="IPR050190">
    <property type="entry name" value="UPF0213_domain"/>
</dbReference>
<dbReference type="CDD" id="cd10448">
    <property type="entry name" value="GIY-YIG_unchar_3"/>
    <property type="match status" value="1"/>
</dbReference>
<protein>
    <submittedName>
        <fullName evidence="3">GIY-YIG nuclease family protein</fullName>
    </submittedName>
</protein>
<evidence type="ECO:0000256" key="1">
    <source>
        <dbReference type="ARBA" id="ARBA00007435"/>
    </source>
</evidence>
<feature type="domain" description="GIY-YIG" evidence="2">
    <location>
        <begin position="3"/>
        <end position="81"/>
    </location>
</feature>
<evidence type="ECO:0000259" key="2">
    <source>
        <dbReference type="PROSITE" id="PS50164"/>
    </source>
</evidence>
<keyword evidence="4" id="KW-1185">Reference proteome</keyword>
<dbReference type="SUPFAM" id="SSF82771">
    <property type="entry name" value="GIY-YIG endonuclease"/>
    <property type="match status" value="1"/>
</dbReference>
<dbReference type="PROSITE" id="PS50164">
    <property type="entry name" value="GIY_YIG"/>
    <property type="match status" value="1"/>
</dbReference>
<dbReference type="AlphaFoldDB" id="A0A7D4TW19"/>
<dbReference type="Gene3D" id="3.40.1440.10">
    <property type="entry name" value="GIY-YIG endonuclease"/>
    <property type="match status" value="1"/>
</dbReference>
<dbReference type="PANTHER" id="PTHR34477">
    <property type="entry name" value="UPF0213 PROTEIN YHBQ"/>
    <property type="match status" value="1"/>
</dbReference>
<comment type="similarity">
    <text evidence="1">Belongs to the UPF0213 family.</text>
</comment>
<dbReference type="Pfam" id="PF01541">
    <property type="entry name" value="GIY-YIG"/>
    <property type="match status" value="1"/>
</dbReference>
<accession>A0A7D4TW19</accession>
<dbReference type="Proteomes" id="UP000505355">
    <property type="component" value="Chromosome"/>
</dbReference>
<gene>
    <name evidence="3" type="ORF">HQ865_04580</name>
</gene>
<name>A0A7D4TW19_9SPHI</name>
<reference evidence="3 4" key="1">
    <citation type="submission" date="2020-05" db="EMBL/GenBank/DDBJ databases">
        <title>Mucilaginibacter mali sp. nov.</title>
        <authorList>
            <person name="Kim H.S."/>
            <person name="Lee K.C."/>
            <person name="Suh M.K."/>
            <person name="Kim J.-S."/>
            <person name="Han K.-I."/>
            <person name="Eom M.K."/>
            <person name="Shin Y.K."/>
            <person name="Lee J.-S."/>
        </authorList>
    </citation>
    <scope>NUCLEOTIDE SEQUENCE [LARGE SCALE GENOMIC DNA]</scope>
    <source>
        <strain evidence="3 4">G2-14</strain>
    </source>
</reference>
<proteinExistence type="inferred from homology"/>
<dbReference type="InterPro" id="IPR035901">
    <property type="entry name" value="GIY-YIG_endonuc_sf"/>
</dbReference>
<sequence length="101" mass="11889">MTRGGTVYIMTNKTHSVLYVGVTSELLTRVYDHKNKKAPQCFTAKYNCNKLVYHFSYSTINETIGREKYLKGKGRQFKNNLINEFNPLWKDLYDELVIEWA</sequence>